<dbReference type="PROSITE" id="PS51724">
    <property type="entry name" value="SPOR"/>
    <property type="match status" value="1"/>
</dbReference>
<proteinExistence type="inferred from homology"/>
<dbReference type="CDD" id="cd22268">
    <property type="entry name" value="DPBB_RlpA-like"/>
    <property type="match status" value="1"/>
</dbReference>
<evidence type="ECO:0000313" key="9">
    <source>
        <dbReference type="Proteomes" id="UP001367030"/>
    </source>
</evidence>
<feature type="compositionally biased region" description="Low complexity" evidence="6">
    <location>
        <begin position="267"/>
        <end position="282"/>
    </location>
</feature>
<dbReference type="EMBL" id="JBBKZS010000016">
    <property type="protein sequence ID" value="MEJ8858335.1"/>
    <property type="molecule type" value="Genomic_DNA"/>
</dbReference>
<dbReference type="InterPro" id="IPR036680">
    <property type="entry name" value="SPOR-like_sf"/>
</dbReference>
<feature type="compositionally biased region" description="Polar residues" evidence="6">
    <location>
        <begin position="216"/>
        <end position="228"/>
    </location>
</feature>
<feature type="region of interest" description="Disordered" evidence="6">
    <location>
        <begin position="206"/>
        <end position="282"/>
    </location>
</feature>
<evidence type="ECO:0000256" key="4">
    <source>
        <dbReference type="HAMAP-Rule" id="MF_02071"/>
    </source>
</evidence>
<evidence type="ECO:0000256" key="3">
    <source>
        <dbReference type="ARBA" id="ARBA00023316"/>
    </source>
</evidence>
<dbReference type="PANTHER" id="PTHR34183:SF1">
    <property type="entry name" value="ENDOLYTIC PEPTIDOGLYCAN TRANSGLYCOSYLASE RLPA"/>
    <property type="match status" value="1"/>
</dbReference>
<dbReference type="RefSeq" id="WP_340338399.1">
    <property type="nucleotide sequence ID" value="NZ_JBBKZS010000016.1"/>
</dbReference>
<evidence type="ECO:0000256" key="2">
    <source>
        <dbReference type="ARBA" id="ARBA00023239"/>
    </source>
</evidence>
<evidence type="ECO:0000313" key="8">
    <source>
        <dbReference type="EMBL" id="MEJ8858335.1"/>
    </source>
</evidence>
<dbReference type="SUPFAM" id="SSF110997">
    <property type="entry name" value="Sporulation related repeat"/>
    <property type="match status" value="1"/>
</dbReference>
<keyword evidence="1" id="KW-0732">Signal</keyword>
<evidence type="ECO:0000256" key="1">
    <source>
        <dbReference type="ARBA" id="ARBA00022729"/>
    </source>
</evidence>
<dbReference type="Pfam" id="PF03330">
    <property type="entry name" value="DPBB_1"/>
    <property type="match status" value="1"/>
</dbReference>
<protein>
    <recommendedName>
        <fullName evidence="4">Endolytic peptidoglycan transglycosylase RlpA</fullName>
        <ecNumber evidence="4">4.2.2.-</ecNumber>
    </recommendedName>
</protein>
<organism evidence="8 9">
    <name type="scientific">Variovorax robiniae</name>
    <dbReference type="NCBI Taxonomy" id="1836199"/>
    <lineage>
        <taxon>Bacteria</taxon>
        <taxon>Pseudomonadati</taxon>
        <taxon>Pseudomonadota</taxon>
        <taxon>Betaproteobacteria</taxon>
        <taxon>Burkholderiales</taxon>
        <taxon>Comamonadaceae</taxon>
        <taxon>Variovorax</taxon>
    </lineage>
</organism>
<keyword evidence="9" id="KW-1185">Reference proteome</keyword>
<comment type="function">
    <text evidence="4">Lytic transglycosylase with a strong preference for naked glycan strands that lack stem peptides.</text>
</comment>
<dbReference type="NCBIfam" id="TIGR00413">
    <property type="entry name" value="rlpA"/>
    <property type="match status" value="1"/>
</dbReference>
<dbReference type="InterPro" id="IPR012997">
    <property type="entry name" value="RplA"/>
</dbReference>
<dbReference type="InterPro" id="IPR034718">
    <property type="entry name" value="RlpA"/>
</dbReference>
<dbReference type="PANTHER" id="PTHR34183">
    <property type="entry name" value="ENDOLYTIC PEPTIDOGLYCAN TRANSGLYCOSYLASE RLPA"/>
    <property type="match status" value="1"/>
</dbReference>
<dbReference type="Pfam" id="PF05036">
    <property type="entry name" value="SPOR"/>
    <property type="match status" value="1"/>
</dbReference>
<dbReference type="Gene3D" id="3.30.70.1070">
    <property type="entry name" value="Sporulation related repeat"/>
    <property type="match status" value="1"/>
</dbReference>
<feature type="domain" description="SPOR" evidence="7">
    <location>
        <begin position="282"/>
        <end position="359"/>
    </location>
</feature>
<evidence type="ECO:0000256" key="6">
    <source>
        <dbReference type="SAM" id="MobiDB-lite"/>
    </source>
</evidence>
<dbReference type="Gene3D" id="2.40.40.10">
    <property type="entry name" value="RlpA-like domain"/>
    <property type="match status" value="1"/>
</dbReference>
<dbReference type="InterPro" id="IPR009009">
    <property type="entry name" value="RlpA-like_DPBB"/>
</dbReference>
<dbReference type="Proteomes" id="UP001367030">
    <property type="component" value="Unassembled WGS sequence"/>
</dbReference>
<dbReference type="SUPFAM" id="SSF50685">
    <property type="entry name" value="Barwin-like endoglucanases"/>
    <property type="match status" value="1"/>
</dbReference>
<reference evidence="8 9" key="1">
    <citation type="submission" date="2024-03" db="EMBL/GenBank/DDBJ databases">
        <title>Novel species of the genus Variovorax.</title>
        <authorList>
            <person name="Liu Q."/>
            <person name="Xin Y.-H."/>
        </authorList>
    </citation>
    <scope>NUCLEOTIDE SEQUENCE [LARGE SCALE GENOMIC DNA]</scope>
    <source>
        <strain evidence="8 9">KACC 18901</strain>
    </source>
</reference>
<dbReference type="EC" id="4.2.2.-" evidence="4"/>
<dbReference type="HAMAP" id="MF_02071">
    <property type="entry name" value="RlpA"/>
    <property type="match status" value="1"/>
</dbReference>
<accession>A0ABU8XGZ1</accession>
<sequence length="360" mass="38019">MTERGALMHWAPTVWRKVLAPFACAALVLVAGVLAGVLAGCASGPGGAPEAGDGAEASVPANLDRVPDAEPRVESIRTTGSTSKPYVALGQTYVPIVDDRPFREHGLASWYGRKFHSGSTASGEPYDMYAMTAAHKTLPLPSYVRVRNPANGREVIVRVNDRGPFVDGRVIDLSYTAALKLDLLRGVAPVEIERITNQDIRTGAWRRGGGGDTVVAQDTSARPQSSNAVMVPVGMTTDVSTPAPPPRGALGTDLPPMSPIPLPPRNTANPSPEASTAAAEKPAAATGFWVQLGAFSQREGAAAFQEKVSKQIPSLKMMVFSENGMHRLQAGPYATRESAQAAGEQVRNGLNLAPVIVERR</sequence>
<dbReference type="InterPro" id="IPR007730">
    <property type="entry name" value="SPOR-like_dom"/>
</dbReference>
<evidence type="ECO:0000259" key="7">
    <source>
        <dbReference type="PROSITE" id="PS51724"/>
    </source>
</evidence>
<comment type="caution">
    <text evidence="8">The sequence shown here is derived from an EMBL/GenBank/DDBJ whole genome shotgun (WGS) entry which is preliminary data.</text>
</comment>
<comment type="similarity">
    <text evidence="4 5">Belongs to the RlpA family.</text>
</comment>
<keyword evidence="2 4" id="KW-0456">Lyase</keyword>
<name>A0ABU8XGZ1_9BURK</name>
<dbReference type="InterPro" id="IPR036908">
    <property type="entry name" value="RlpA-like_sf"/>
</dbReference>
<evidence type="ECO:0000256" key="5">
    <source>
        <dbReference type="RuleBase" id="RU003495"/>
    </source>
</evidence>
<keyword evidence="3 4" id="KW-0961">Cell wall biogenesis/degradation</keyword>
<gene>
    <name evidence="4" type="primary">rlpA</name>
    <name evidence="8" type="ORF">WKW79_27460</name>
</gene>